<dbReference type="PANTHER" id="PTHR10539">
    <property type="entry name" value="26S PROTEASOME NON-ATPASE REGULATORY SUBUNIT 13"/>
    <property type="match status" value="1"/>
</dbReference>
<dbReference type="GO" id="GO:0008541">
    <property type="term" value="C:proteasome regulatory particle, lid subcomplex"/>
    <property type="evidence" value="ECO:0007669"/>
    <property type="project" value="TreeGrafter"/>
</dbReference>
<dbReference type="GO" id="GO:0005829">
    <property type="term" value="C:cytosol"/>
    <property type="evidence" value="ECO:0007669"/>
    <property type="project" value="TreeGrafter"/>
</dbReference>
<dbReference type="SUPFAM" id="SSF46785">
    <property type="entry name" value="Winged helix' DNA-binding domain"/>
    <property type="match status" value="1"/>
</dbReference>
<dbReference type="EMBL" id="CP058607">
    <property type="protein sequence ID" value="QLG72791.1"/>
    <property type="molecule type" value="Genomic_DNA"/>
</dbReference>
<dbReference type="GO" id="GO:0005634">
    <property type="term" value="C:nucleus"/>
    <property type="evidence" value="ECO:0007669"/>
    <property type="project" value="TreeGrafter"/>
</dbReference>
<dbReference type="GO" id="GO:0006511">
    <property type="term" value="P:ubiquitin-dependent protein catabolic process"/>
    <property type="evidence" value="ECO:0007669"/>
    <property type="project" value="TreeGrafter"/>
</dbReference>
<dbReference type="InterPro" id="IPR054179">
    <property type="entry name" value="PSD13_N"/>
</dbReference>
<dbReference type="InterPro" id="IPR035298">
    <property type="entry name" value="PSMD13"/>
</dbReference>
<proteinExistence type="inferred from homology"/>
<dbReference type="Pfam" id="PF22037">
    <property type="entry name" value="PSD13_N"/>
    <property type="match status" value="1"/>
</dbReference>
<feature type="domain" description="PCI" evidence="3">
    <location>
        <begin position="205"/>
        <end position="377"/>
    </location>
</feature>
<name>A0A7H9B2A8_ZYGMR</name>
<reference evidence="4 5" key="1">
    <citation type="submission" date="2020-07" db="EMBL/GenBank/DDBJ databases">
        <title>The yeast mating-type switching endonuclease HO is a domesticated member of an unorthodox homing genetic element family.</title>
        <authorList>
            <person name="Coughlan A.Y."/>
            <person name="Lombardi L."/>
            <person name="Braun-Galleani S."/>
            <person name="Martos A.R."/>
            <person name="Galeote V."/>
            <person name="Bigey F."/>
            <person name="Dequin S."/>
            <person name="Byrne K.P."/>
            <person name="Wolfe K.H."/>
        </authorList>
    </citation>
    <scope>NUCLEOTIDE SEQUENCE [LARGE SCALE GENOMIC DNA]</scope>
    <source>
        <strain evidence="4 5">NRRL Y-6702</strain>
    </source>
</reference>
<comment type="similarity">
    <text evidence="1">Belongs to the proteasome subunit S11 family.</text>
</comment>
<keyword evidence="5" id="KW-1185">Reference proteome</keyword>
<dbReference type="Pfam" id="PF01399">
    <property type="entry name" value="PCI"/>
    <property type="match status" value="1"/>
</dbReference>
<dbReference type="RefSeq" id="XP_037144518.1">
    <property type="nucleotide sequence ID" value="XM_037288623.1"/>
</dbReference>
<dbReference type="GO" id="GO:0005198">
    <property type="term" value="F:structural molecule activity"/>
    <property type="evidence" value="ECO:0007669"/>
    <property type="project" value="TreeGrafter"/>
</dbReference>
<evidence type="ECO:0000256" key="1">
    <source>
        <dbReference type="ARBA" id="ARBA00006207"/>
    </source>
</evidence>
<evidence type="ECO:0000256" key="2">
    <source>
        <dbReference type="ARBA" id="ARBA00022942"/>
    </source>
</evidence>
<dbReference type="OrthoDB" id="1093at2759"/>
<accession>A0A7H9B2A8</accession>
<keyword evidence="2" id="KW-0647">Proteasome</keyword>
<organism evidence="4 5">
    <name type="scientific">Zygotorulaspora mrakii</name>
    <name type="common">Zygosaccharomyces mrakii</name>
    <dbReference type="NCBI Taxonomy" id="42260"/>
    <lineage>
        <taxon>Eukaryota</taxon>
        <taxon>Fungi</taxon>
        <taxon>Dikarya</taxon>
        <taxon>Ascomycota</taxon>
        <taxon>Saccharomycotina</taxon>
        <taxon>Saccharomycetes</taxon>
        <taxon>Saccharomycetales</taxon>
        <taxon>Saccharomycetaceae</taxon>
        <taxon>Zygotorulaspora</taxon>
    </lineage>
</organism>
<protein>
    <recommendedName>
        <fullName evidence="3">PCI domain-containing protein</fullName>
    </recommendedName>
</protein>
<dbReference type="Pfam" id="PF18261">
    <property type="entry name" value="Rpn9_C"/>
    <property type="match status" value="1"/>
</dbReference>
<dbReference type="InterPro" id="IPR000717">
    <property type="entry name" value="PCI_dom"/>
</dbReference>
<dbReference type="KEGG" id="zmk:HG535_0D05000"/>
<dbReference type="GeneID" id="59236514"/>
<dbReference type="AlphaFoldDB" id="A0A7H9B2A8"/>
<gene>
    <name evidence="4" type="ORF">HG535_0D05000</name>
</gene>
<evidence type="ECO:0000259" key="3">
    <source>
        <dbReference type="PROSITE" id="PS50250"/>
    </source>
</evidence>
<dbReference type="InterPro" id="IPR036390">
    <property type="entry name" value="WH_DNA-bd_sf"/>
</dbReference>
<evidence type="ECO:0000313" key="4">
    <source>
        <dbReference type="EMBL" id="QLG72791.1"/>
    </source>
</evidence>
<sequence length="415" mass="48216">MKHYSNIYRLRQSIAPFNTLMSGAHQIDTVLSTLRVEADPELESLFYEFEDLYEQKLWHQLTQRLSVFFEDPRSTPLRLRVYDNFVTRFYDKINQLSVVEFLLLSLKDNDDFDESLKFLMDLKESFKKIDEKTQRNNGLKNHDFGCLLIDIEIARIYLFKGELVKSRDSLDDLEKVLDMEDSVPLKITNAFYSTNAEYYGLKKDFNSFYYTSLLNLSTMTTPEQQGRDEQEMKELAYKLSIAALLGDKIYNFGEILNHPIMNSIVADPQYKWLFDLLNALTSGDFTKFDKLIGVQIPKVPILAENESFLRQKICLVTLVESVFTKDIRALSFEDIASATHLPKDNVEHLVMRAISLNLIKGSIDQVNELVTVTWVQPRIINSEQISRMRDKLVDWNEEVAKLGEKIDAHGKSIWV</sequence>
<evidence type="ECO:0000313" key="5">
    <source>
        <dbReference type="Proteomes" id="UP000509704"/>
    </source>
</evidence>
<dbReference type="SMART" id="SM00088">
    <property type="entry name" value="PINT"/>
    <property type="match status" value="1"/>
</dbReference>
<dbReference type="PANTHER" id="PTHR10539:SF0">
    <property type="entry name" value="26S PROTEASOME NON-ATPASE REGULATORY SUBUNIT 13"/>
    <property type="match status" value="1"/>
</dbReference>
<dbReference type="InterPro" id="IPR040798">
    <property type="entry name" value="Rpn9_C"/>
</dbReference>
<dbReference type="Proteomes" id="UP000509704">
    <property type="component" value="Chromosome 4"/>
</dbReference>
<dbReference type="PROSITE" id="PS50250">
    <property type="entry name" value="PCI"/>
    <property type="match status" value="1"/>
</dbReference>